<evidence type="ECO:0000256" key="1">
    <source>
        <dbReference type="ARBA" id="ARBA00001971"/>
    </source>
</evidence>
<accession>A0A978W077</accession>
<evidence type="ECO:0000256" key="9">
    <source>
        <dbReference type="ARBA" id="ARBA00023004"/>
    </source>
</evidence>
<dbReference type="PANTHER" id="PTHR47953">
    <property type="entry name" value="OS08G0105600 PROTEIN"/>
    <property type="match status" value="1"/>
</dbReference>
<evidence type="ECO:0000256" key="13">
    <source>
        <dbReference type="RuleBase" id="RU000461"/>
    </source>
</evidence>
<comment type="caution">
    <text evidence="14">The sequence shown here is derived from an EMBL/GenBank/DDBJ whole genome shotgun (WGS) entry which is preliminary data.</text>
</comment>
<evidence type="ECO:0000256" key="12">
    <source>
        <dbReference type="PIRSR" id="PIRSR602401-1"/>
    </source>
</evidence>
<keyword evidence="8 13" id="KW-0560">Oxidoreductase</keyword>
<comment type="similarity">
    <text evidence="3 13">Belongs to the cytochrome P450 family.</text>
</comment>
<dbReference type="GO" id="GO:0004497">
    <property type="term" value="F:monooxygenase activity"/>
    <property type="evidence" value="ECO:0007669"/>
    <property type="project" value="UniProtKB-KW"/>
</dbReference>
<dbReference type="InterPro" id="IPR017972">
    <property type="entry name" value="Cyt_P450_CS"/>
</dbReference>
<sequence length="132" mass="15050">MLLPRECREACKINGYEIPLKTRVIVNAWAIGRDLEYWDNAKIFKPERFDGSSIDYQGTDYEFIPFGAGRRMCPGIAFGVANIELPLANLLYHFNWQLPNGIKSENLDMTEVFGSISARKNNLYLIATPFTP</sequence>
<evidence type="ECO:0000256" key="8">
    <source>
        <dbReference type="ARBA" id="ARBA00023002"/>
    </source>
</evidence>
<keyword evidence="7" id="KW-1133">Transmembrane helix</keyword>
<dbReference type="Gene3D" id="1.10.630.10">
    <property type="entry name" value="Cytochrome P450"/>
    <property type="match status" value="1"/>
</dbReference>
<dbReference type="PROSITE" id="PS00086">
    <property type="entry name" value="CYTOCHROME_P450"/>
    <property type="match status" value="1"/>
</dbReference>
<dbReference type="GO" id="GO:0020037">
    <property type="term" value="F:heme binding"/>
    <property type="evidence" value="ECO:0007669"/>
    <property type="project" value="InterPro"/>
</dbReference>
<evidence type="ECO:0000256" key="11">
    <source>
        <dbReference type="ARBA" id="ARBA00023136"/>
    </source>
</evidence>
<dbReference type="PANTHER" id="PTHR47953:SF19">
    <property type="entry name" value="OS06G0641600 PROTEIN"/>
    <property type="match status" value="1"/>
</dbReference>
<dbReference type="InterPro" id="IPR036396">
    <property type="entry name" value="Cyt_P450_sf"/>
</dbReference>
<dbReference type="GO" id="GO:0016705">
    <property type="term" value="F:oxidoreductase activity, acting on paired donors, with incorporation or reduction of molecular oxygen"/>
    <property type="evidence" value="ECO:0007669"/>
    <property type="project" value="InterPro"/>
</dbReference>
<dbReference type="PRINTS" id="PR00463">
    <property type="entry name" value="EP450I"/>
</dbReference>
<keyword evidence="6 12" id="KW-0479">Metal-binding</keyword>
<dbReference type="InterPro" id="IPR001128">
    <property type="entry name" value="Cyt_P450"/>
</dbReference>
<dbReference type="Pfam" id="PF00067">
    <property type="entry name" value="p450"/>
    <property type="match status" value="1"/>
</dbReference>
<evidence type="ECO:0000256" key="7">
    <source>
        <dbReference type="ARBA" id="ARBA00022989"/>
    </source>
</evidence>
<evidence type="ECO:0000256" key="10">
    <source>
        <dbReference type="ARBA" id="ARBA00023033"/>
    </source>
</evidence>
<evidence type="ECO:0000313" key="15">
    <source>
        <dbReference type="Proteomes" id="UP000813462"/>
    </source>
</evidence>
<dbReference type="GO" id="GO:0005506">
    <property type="term" value="F:iron ion binding"/>
    <property type="evidence" value="ECO:0007669"/>
    <property type="project" value="InterPro"/>
</dbReference>
<gene>
    <name evidence="14" type="ORF">FEM48_Zijuj01G0085400</name>
</gene>
<keyword evidence="10 13" id="KW-0503">Monooxygenase</keyword>
<dbReference type="InterPro" id="IPR002401">
    <property type="entry name" value="Cyt_P450_E_grp-I"/>
</dbReference>
<keyword evidence="11" id="KW-0472">Membrane</keyword>
<dbReference type="EMBL" id="JAEACU010000001">
    <property type="protein sequence ID" value="KAH7545361.1"/>
    <property type="molecule type" value="Genomic_DNA"/>
</dbReference>
<dbReference type="SUPFAM" id="SSF48264">
    <property type="entry name" value="Cytochrome P450"/>
    <property type="match status" value="1"/>
</dbReference>
<dbReference type="GO" id="GO:0016020">
    <property type="term" value="C:membrane"/>
    <property type="evidence" value="ECO:0007669"/>
    <property type="project" value="UniProtKB-SubCell"/>
</dbReference>
<reference evidence="14" key="1">
    <citation type="journal article" date="2021" name="Front. Plant Sci.">
        <title>Chromosome-Scale Genome Assembly for Chinese Sour Jujube and Insights Into Its Genome Evolution and Domestication Signature.</title>
        <authorList>
            <person name="Shen L.-Y."/>
            <person name="Luo H."/>
            <person name="Wang X.-L."/>
            <person name="Wang X.-M."/>
            <person name="Qiu X.-J."/>
            <person name="Liu H."/>
            <person name="Zhou S.-S."/>
            <person name="Jia K.-H."/>
            <person name="Nie S."/>
            <person name="Bao Y.-T."/>
            <person name="Zhang R.-G."/>
            <person name="Yun Q.-Z."/>
            <person name="Chai Y.-H."/>
            <person name="Lu J.-Y."/>
            <person name="Li Y."/>
            <person name="Zhao S.-W."/>
            <person name="Mao J.-F."/>
            <person name="Jia S.-G."/>
            <person name="Mao Y.-M."/>
        </authorList>
    </citation>
    <scope>NUCLEOTIDE SEQUENCE</scope>
    <source>
        <strain evidence="14">AT0</strain>
        <tissue evidence="14">Leaf</tissue>
    </source>
</reference>
<evidence type="ECO:0000256" key="2">
    <source>
        <dbReference type="ARBA" id="ARBA00004167"/>
    </source>
</evidence>
<protein>
    <recommendedName>
        <fullName evidence="16">Cytochrome P450 71D10-like</fullName>
    </recommendedName>
</protein>
<evidence type="ECO:0000256" key="6">
    <source>
        <dbReference type="ARBA" id="ARBA00022723"/>
    </source>
</evidence>
<evidence type="ECO:0000256" key="5">
    <source>
        <dbReference type="ARBA" id="ARBA00022692"/>
    </source>
</evidence>
<comment type="subcellular location">
    <subcellularLocation>
        <location evidence="2">Membrane</location>
        <topology evidence="2">Single-pass membrane protein</topology>
    </subcellularLocation>
</comment>
<dbReference type="AlphaFoldDB" id="A0A978W077"/>
<dbReference type="InterPro" id="IPR052306">
    <property type="entry name" value="CYP450_71D"/>
</dbReference>
<name>A0A978W077_ZIZJJ</name>
<evidence type="ECO:0008006" key="16">
    <source>
        <dbReference type="Google" id="ProtNLM"/>
    </source>
</evidence>
<evidence type="ECO:0000256" key="3">
    <source>
        <dbReference type="ARBA" id="ARBA00010617"/>
    </source>
</evidence>
<keyword evidence="5" id="KW-0812">Transmembrane</keyword>
<keyword evidence="4 12" id="KW-0349">Heme</keyword>
<keyword evidence="9 12" id="KW-0408">Iron</keyword>
<feature type="binding site" description="axial binding residue" evidence="12">
    <location>
        <position position="73"/>
    </location>
    <ligand>
        <name>heme</name>
        <dbReference type="ChEBI" id="CHEBI:30413"/>
    </ligand>
    <ligandPart>
        <name>Fe</name>
        <dbReference type="ChEBI" id="CHEBI:18248"/>
    </ligandPart>
</feature>
<organism evidence="14 15">
    <name type="scientific">Ziziphus jujuba var. spinosa</name>
    <dbReference type="NCBI Taxonomy" id="714518"/>
    <lineage>
        <taxon>Eukaryota</taxon>
        <taxon>Viridiplantae</taxon>
        <taxon>Streptophyta</taxon>
        <taxon>Embryophyta</taxon>
        <taxon>Tracheophyta</taxon>
        <taxon>Spermatophyta</taxon>
        <taxon>Magnoliopsida</taxon>
        <taxon>eudicotyledons</taxon>
        <taxon>Gunneridae</taxon>
        <taxon>Pentapetalae</taxon>
        <taxon>rosids</taxon>
        <taxon>fabids</taxon>
        <taxon>Rosales</taxon>
        <taxon>Rhamnaceae</taxon>
        <taxon>Paliureae</taxon>
        <taxon>Ziziphus</taxon>
    </lineage>
</organism>
<evidence type="ECO:0000313" key="14">
    <source>
        <dbReference type="EMBL" id="KAH7545361.1"/>
    </source>
</evidence>
<proteinExistence type="inferred from homology"/>
<dbReference type="Proteomes" id="UP000813462">
    <property type="component" value="Unassembled WGS sequence"/>
</dbReference>
<evidence type="ECO:0000256" key="4">
    <source>
        <dbReference type="ARBA" id="ARBA00022617"/>
    </source>
</evidence>
<comment type="cofactor">
    <cofactor evidence="1 12">
        <name>heme</name>
        <dbReference type="ChEBI" id="CHEBI:30413"/>
    </cofactor>
</comment>